<accession>A0A0R2C4C2</accession>
<dbReference type="STRING" id="1423810.FD19_GL000758"/>
<feature type="active site" evidence="9 10">
    <location>
        <position position="79"/>
    </location>
</feature>
<evidence type="ECO:0000256" key="8">
    <source>
        <dbReference type="ARBA" id="ARBA00022807"/>
    </source>
</evidence>
<dbReference type="InterPro" id="IPR033693">
    <property type="entry name" value="PGPEP1_Glu_AS"/>
</dbReference>
<comment type="function">
    <text evidence="2 9">Removes 5-oxoproline from various penultimate amino acid residues except L-proline.</text>
</comment>
<dbReference type="Pfam" id="PF01470">
    <property type="entry name" value="Peptidase_C15"/>
    <property type="match status" value="1"/>
</dbReference>
<keyword evidence="5 9" id="KW-0963">Cytoplasm</keyword>
<dbReference type="PROSITE" id="PS01333">
    <property type="entry name" value="PYRASE_GLU"/>
    <property type="match status" value="1"/>
</dbReference>
<dbReference type="SUPFAM" id="SSF53182">
    <property type="entry name" value="Pyrrolidone carboxyl peptidase (pyroglutamate aminopeptidase)"/>
    <property type="match status" value="1"/>
</dbReference>
<evidence type="ECO:0000256" key="9">
    <source>
        <dbReference type="HAMAP-Rule" id="MF_00417"/>
    </source>
</evidence>
<dbReference type="Gene3D" id="3.40.630.20">
    <property type="entry name" value="Peptidase C15, pyroglutamyl peptidase I-like"/>
    <property type="match status" value="1"/>
</dbReference>
<dbReference type="PIRSF" id="PIRSF015592">
    <property type="entry name" value="Prld-crbxl_pptds"/>
    <property type="match status" value="1"/>
</dbReference>
<dbReference type="AlphaFoldDB" id="A0A0R2C4C2"/>
<evidence type="ECO:0000256" key="2">
    <source>
        <dbReference type="ARBA" id="ARBA00002280"/>
    </source>
</evidence>
<gene>
    <name evidence="9" type="primary">pcp</name>
    <name evidence="12" type="ORF">FD19_GL000758</name>
</gene>
<dbReference type="NCBIfam" id="NF009676">
    <property type="entry name" value="PRK13197.1"/>
    <property type="match status" value="1"/>
</dbReference>
<dbReference type="PROSITE" id="PS01334">
    <property type="entry name" value="PYRASE_CYS"/>
    <property type="match status" value="1"/>
</dbReference>
<evidence type="ECO:0000256" key="11">
    <source>
        <dbReference type="PROSITE-ProRule" id="PRU10077"/>
    </source>
</evidence>
<sequence>MMKILVTGFDPFGPDKINPAIEAVKRLPDTITGATIVPLEIPTIFNRCAEVVHDAIVREQPDYVLSIGQAGGRFGLTPERIAINLDDGRIADNAGYQPLNHTIHADGANAYFAQLPIKAMTRAIRAAGLPASVSNSAGTYVCNHIMYQVQYMRDKEFPQIQAGFMHIPFLPDQVTNRPNTPSLSLDDDVRGITAAITAIVERNGQGDIETVEGAIA</sequence>
<dbReference type="GO" id="GO:0006508">
    <property type="term" value="P:proteolysis"/>
    <property type="evidence" value="ECO:0007669"/>
    <property type="project" value="UniProtKB-KW"/>
</dbReference>
<dbReference type="PANTHER" id="PTHR23402:SF1">
    <property type="entry name" value="PYROGLUTAMYL-PEPTIDASE I"/>
    <property type="match status" value="1"/>
</dbReference>
<comment type="subcellular location">
    <subcellularLocation>
        <location evidence="3 9">Cytoplasm</location>
    </subcellularLocation>
</comment>
<keyword evidence="8 9" id="KW-0788">Thiol protease</keyword>
<evidence type="ECO:0000256" key="10">
    <source>
        <dbReference type="PROSITE-ProRule" id="PRU10076"/>
    </source>
</evidence>
<dbReference type="InterPro" id="IPR000816">
    <property type="entry name" value="Peptidase_C15"/>
</dbReference>
<keyword evidence="6 9" id="KW-0645">Protease</keyword>
<dbReference type="PRINTS" id="PR00706">
    <property type="entry name" value="PYROGLUPTASE"/>
</dbReference>
<dbReference type="InterPro" id="IPR016125">
    <property type="entry name" value="Peptidase_C15-like"/>
</dbReference>
<proteinExistence type="inferred from homology"/>
<dbReference type="InterPro" id="IPR036440">
    <property type="entry name" value="Peptidase_C15-like_sf"/>
</dbReference>
<evidence type="ECO:0000256" key="5">
    <source>
        <dbReference type="ARBA" id="ARBA00022490"/>
    </source>
</evidence>
<dbReference type="NCBIfam" id="TIGR00504">
    <property type="entry name" value="pyro_pdase"/>
    <property type="match status" value="1"/>
</dbReference>
<dbReference type="HAMAP" id="MF_00417">
    <property type="entry name" value="Pyrrolid_peptidase"/>
    <property type="match status" value="1"/>
</dbReference>
<evidence type="ECO:0000313" key="12">
    <source>
        <dbReference type="EMBL" id="KRM86430.1"/>
    </source>
</evidence>
<evidence type="ECO:0000256" key="7">
    <source>
        <dbReference type="ARBA" id="ARBA00022801"/>
    </source>
</evidence>
<evidence type="ECO:0000256" key="6">
    <source>
        <dbReference type="ARBA" id="ARBA00022670"/>
    </source>
</evidence>
<feature type="active site" evidence="9">
    <location>
        <position position="166"/>
    </location>
</feature>
<dbReference type="CDD" id="cd00501">
    <property type="entry name" value="Peptidase_C15"/>
    <property type="match status" value="1"/>
</dbReference>
<dbReference type="PATRIC" id="fig|1423810.4.peg.773"/>
<comment type="caution">
    <text evidence="12">The sequence shown here is derived from an EMBL/GenBank/DDBJ whole genome shotgun (WGS) entry which is preliminary data.</text>
</comment>
<dbReference type="EC" id="3.4.19.3" evidence="9"/>
<keyword evidence="7 9" id="KW-0378">Hydrolase</keyword>
<dbReference type="GO" id="GO:0005829">
    <property type="term" value="C:cytosol"/>
    <property type="evidence" value="ECO:0007669"/>
    <property type="project" value="InterPro"/>
</dbReference>
<evidence type="ECO:0000256" key="3">
    <source>
        <dbReference type="ARBA" id="ARBA00004496"/>
    </source>
</evidence>
<organism evidence="12 13">
    <name type="scientific">Lacticaseibacillus thailandensis DSM 22698 = JCM 13996</name>
    <dbReference type="NCBI Taxonomy" id="1423810"/>
    <lineage>
        <taxon>Bacteria</taxon>
        <taxon>Bacillati</taxon>
        <taxon>Bacillota</taxon>
        <taxon>Bacilli</taxon>
        <taxon>Lactobacillales</taxon>
        <taxon>Lactobacillaceae</taxon>
        <taxon>Lacticaseibacillus</taxon>
    </lineage>
</organism>
<feature type="active site" evidence="9 11">
    <location>
        <position position="142"/>
    </location>
</feature>
<comment type="subunit">
    <text evidence="9">Homotetramer.</text>
</comment>
<reference evidence="12 13" key="1">
    <citation type="journal article" date="2015" name="Genome Announc.">
        <title>Expanding the biotechnology potential of lactobacilli through comparative genomics of 213 strains and associated genera.</title>
        <authorList>
            <person name="Sun Z."/>
            <person name="Harris H.M."/>
            <person name="McCann A."/>
            <person name="Guo C."/>
            <person name="Argimon S."/>
            <person name="Zhang W."/>
            <person name="Yang X."/>
            <person name="Jeffery I.B."/>
            <person name="Cooney J.C."/>
            <person name="Kagawa T.F."/>
            <person name="Liu W."/>
            <person name="Song Y."/>
            <person name="Salvetti E."/>
            <person name="Wrobel A."/>
            <person name="Rasinkangas P."/>
            <person name="Parkhill J."/>
            <person name="Rea M.C."/>
            <person name="O'Sullivan O."/>
            <person name="Ritari J."/>
            <person name="Douillard F.P."/>
            <person name="Paul Ross R."/>
            <person name="Yang R."/>
            <person name="Briner A.E."/>
            <person name="Felis G.E."/>
            <person name="de Vos W.M."/>
            <person name="Barrangou R."/>
            <person name="Klaenhammer T.R."/>
            <person name="Caufield P.W."/>
            <person name="Cui Y."/>
            <person name="Zhang H."/>
            <person name="O'Toole P.W."/>
        </authorList>
    </citation>
    <scope>NUCLEOTIDE SEQUENCE [LARGE SCALE GENOMIC DNA]</scope>
    <source>
        <strain evidence="12 13">DSM 22698</strain>
    </source>
</reference>
<evidence type="ECO:0000313" key="13">
    <source>
        <dbReference type="Proteomes" id="UP000051789"/>
    </source>
</evidence>
<dbReference type="InterPro" id="IPR029762">
    <property type="entry name" value="PGP-I_bact-type"/>
</dbReference>
<dbReference type="InterPro" id="IPR033694">
    <property type="entry name" value="PGPEP1_Cys_AS"/>
</dbReference>
<protein>
    <recommendedName>
        <fullName evidence="9">Pyrrolidone-carboxylate peptidase</fullName>
        <ecNumber evidence="9">3.4.19.3</ecNumber>
    </recommendedName>
    <alternativeName>
        <fullName evidence="9">5-oxoprolyl-peptidase</fullName>
    </alternativeName>
    <alternativeName>
        <fullName evidence="9">Pyroglutamyl-peptidase I</fullName>
        <shortName evidence="9">PGP-I</shortName>
        <shortName evidence="9">Pyrase</shortName>
    </alternativeName>
</protein>
<comment type="catalytic activity">
    <reaction evidence="1 9 10">
        <text>Release of an N-terminal pyroglutamyl group from a polypeptide, the second amino acid generally not being Pro.</text>
        <dbReference type="EC" id="3.4.19.3"/>
    </reaction>
</comment>
<comment type="similarity">
    <text evidence="4 9">Belongs to the peptidase C15 family.</text>
</comment>
<dbReference type="Proteomes" id="UP000051789">
    <property type="component" value="Unassembled WGS sequence"/>
</dbReference>
<evidence type="ECO:0000256" key="4">
    <source>
        <dbReference type="ARBA" id="ARBA00006641"/>
    </source>
</evidence>
<evidence type="ECO:0000256" key="1">
    <source>
        <dbReference type="ARBA" id="ARBA00001770"/>
    </source>
</evidence>
<dbReference type="GO" id="GO:0016920">
    <property type="term" value="F:pyroglutamyl-peptidase activity"/>
    <property type="evidence" value="ECO:0007669"/>
    <property type="project" value="UniProtKB-UniRule"/>
</dbReference>
<dbReference type="EMBL" id="AYZK01000010">
    <property type="protein sequence ID" value="KRM86430.1"/>
    <property type="molecule type" value="Genomic_DNA"/>
</dbReference>
<dbReference type="FunFam" id="3.40.630.20:FF:000001">
    <property type="entry name" value="Pyrrolidone-carboxylate peptidase"/>
    <property type="match status" value="1"/>
</dbReference>
<dbReference type="PANTHER" id="PTHR23402">
    <property type="entry name" value="PROTEASE FAMILY C15 PYROGLUTAMYL-PEPTIDASE I-RELATED"/>
    <property type="match status" value="1"/>
</dbReference>
<keyword evidence="13" id="KW-1185">Reference proteome</keyword>
<name>A0A0R2C4C2_9LACO</name>